<evidence type="ECO:0000256" key="6">
    <source>
        <dbReference type="SAM" id="MobiDB-lite"/>
    </source>
</evidence>
<dbReference type="Pfam" id="PF00145">
    <property type="entry name" value="DNA_methylase"/>
    <property type="match status" value="1"/>
</dbReference>
<dbReference type="InterPro" id="IPR014001">
    <property type="entry name" value="Helicase_ATP-bd"/>
</dbReference>
<keyword evidence="9" id="KW-1185">Reference proteome</keyword>
<gene>
    <name evidence="8" type="ORF">MICPUN_64620</name>
</gene>
<protein>
    <submittedName>
        <fullName evidence="8">SNF2 super family</fullName>
    </submittedName>
</protein>
<feature type="compositionally biased region" description="Low complexity" evidence="6">
    <location>
        <begin position="2246"/>
        <end position="2277"/>
    </location>
</feature>
<keyword evidence="2" id="KW-0808">Transferase</keyword>
<dbReference type="GO" id="GO:0032259">
    <property type="term" value="P:methylation"/>
    <property type="evidence" value="ECO:0007669"/>
    <property type="project" value="UniProtKB-KW"/>
</dbReference>
<dbReference type="GO" id="GO:0006281">
    <property type="term" value="P:DNA repair"/>
    <property type="evidence" value="ECO:0007669"/>
    <property type="project" value="TreeGrafter"/>
</dbReference>
<dbReference type="InterPro" id="IPR027417">
    <property type="entry name" value="P-loop_NTPase"/>
</dbReference>
<organism evidence="8 9">
    <name type="scientific">Micromonas commoda (strain RCC299 / NOUM17 / CCMP2709)</name>
    <name type="common">Picoplanktonic green alga</name>
    <dbReference type="NCBI Taxonomy" id="296587"/>
    <lineage>
        <taxon>Eukaryota</taxon>
        <taxon>Viridiplantae</taxon>
        <taxon>Chlorophyta</taxon>
        <taxon>Mamiellophyceae</taxon>
        <taxon>Mamiellales</taxon>
        <taxon>Mamiellaceae</taxon>
        <taxon>Micromonas</taxon>
    </lineage>
</organism>
<dbReference type="InterPro" id="IPR000330">
    <property type="entry name" value="SNF2_N"/>
</dbReference>
<dbReference type="GO" id="GO:0005524">
    <property type="term" value="F:ATP binding"/>
    <property type="evidence" value="ECO:0007669"/>
    <property type="project" value="UniProtKB-KW"/>
</dbReference>
<dbReference type="EMBL" id="CP001333">
    <property type="protein sequence ID" value="ACO67699.1"/>
    <property type="molecule type" value="Genomic_DNA"/>
</dbReference>
<keyword evidence="3" id="KW-0547">Nucleotide-binding</keyword>
<feature type="region of interest" description="Disordered" evidence="6">
    <location>
        <begin position="2237"/>
        <end position="2296"/>
    </location>
</feature>
<dbReference type="Gene3D" id="3.40.50.150">
    <property type="entry name" value="Vaccinia Virus protein VP39"/>
    <property type="match status" value="1"/>
</dbReference>
<evidence type="ECO:0000313" key="8">
    <source>
        <dbReference type="EMBL" id="ACO67699.1"/>
    </source>
</evidence>
<name>C1EIL3_MICCC</name>
<dbReference type="Pfam" id="PF00271">
    <property type="entry name" value="Helicase_C"/>
    <property type="match status" value="1"/>
</dbReference>
<proteinExistence type="predicted"/>
<dbReference type="SUPFAM" id="SSF52540">
    <property type="entry name" value="P-loop containing nucleoside triphosphate hydrolases"/>
    <property type="match status" value="2"/>
</dbReference>
<dbReference type="GeneID" id="8249555"/>
<feature type="compositionally biased region" description="Acidic residues" evidence="6">
    <location>
        <begin position="188"/>
        <end position="207"/>
    </location>
</feature>
<sequence length="2616" mass="287515">MSKLGGKKALFEERGIRRNRARSTLTSRVARTRGSNTATQRRNQKGTSRDARDPGRALILRKPRVQLNSLKMVATTPRKKTGASPAKRGPKPKGIGKLSPAKNALNSPLSSPTPEIKASARRKLIIKDEPSDSGVRENLSPNVASPRGTPRRGAANKAREAMAKAAEDDGMEVDRQTASSRRRKTKVEDDDAFDSDMEELSGDDDFEDSPKKRPRKPPIARASGGSATAESQSKVRLAEELPAIRDVQGMFTDMVKKLPELQGLIKALGRPIRVATMCSGTESPLLALDKIGNATQIEYGQKLGVDHVFSCEIEPFKQAYIERNFAPPILFRDIRELDGDQATTAYGALVDVPGNVDMLVAGTSCVDYSNLNNEKKTLDQKGESGQTFRGMMTWVTKHLPPIIILENVCNAPWQQIAEEFQRKGYQCHFMRLDTKHYYIPHTRTRVYLFAARTKDPKKCEQIPIADTNSSKNKASPQIVEDWKEKVRSLRRPASATLEAFLFDSDDPRVHKGRQMLAMPGEDNTRVASEWARCESRHQRARAEEGLGQRRPFTNWEGGCTMPDYAWNDWGKAQTDRVLDLMDIDFLRLAQADTDSMHKTLVWNLSQNVDRTTGSGAAGICPCLTPSMVPFVTNRGGPLVGVEALSLQGIPVEDLLLTRESEGQMSDLAGNAMTTTVVGACMLSALILMKDELVEHGHKVASLLKKDEALRMSAAGKSLGNKAQQLSAGGAAGAQGLVGKVAGADDLKEKDLVLCSVVDKTCKSFGDLCKQAVGASRMCVCEAQTGIASEIWKCADCGHTACVVCKGRPEHNYGTKPHSGARIAPAFFTDTLKKALPMRVVLAGLDVSKAVQEAKKLGKAAGAKIMGASDSTEDDSEMETWTAWERAMRSIADAEFMYRDVKRADLWTVRYACPANDEVVLELRVGAEGKGGEWRITVNPAPHTAKAPHKIYQHVLARMRVAPDAKSALDGQWQLLAPVSHEFEVTLQGTGQKVDSWQETLGMSSAKTEVDVVGKTQWSNKRWSEWKVGYGKGVDKGALDHDISGTYKLHQNCGTAQASLHKRAGDDFYLFMDPQRNTKGQTDFFVFADNHRRLQYGEHRLHTARLMNQRGGHPETLTPAEQAKNVVRDYDPHWRPSDRAGAETYKVHTDGRWFSPMPVKLSQVTPGAVIAVPKDVQALGAKSGGCGAAVAIMKARVPLPAVDAAAWPAGPEYETIRNDRSHSTYSKLAWFTSRLELPEGVQTFVPLDNGARKGSCAELCDASCPRCAPQPPRLQWVRQASNEIEAGNDEATKKPKKPKIIARENPQEAAKYEQALKRRPAPFVVQWRKDEVGKGANKEAVGDLVIAVNPATLVHRALANITGGIARERSAAPAAKSAPDCEWQVVRHEENDAAEALPPFALTSNRRDPQVAQPPGWSTKYPLRPEQLRSLGWMIRQEQTTVPFVEEEVAESILPSLGLRMDGRARVERMVRGGIIADQVGYGKTAISIGAVLASQIQWPKKGVKPSDTCRAVPTKATLVLAPSQLLRQWPREVEKFSQKGKLKVVVIRTVADITHLTVKEVQEADVVICATTVLRSPAYFERLARLAGCNRLPDCKSTTSGRQFADSYRKTLDALENQVETLSGEGAAAASAGVRRGSGDIPEDEEIVNIAPKRLKGAKLVTVTTLVGAEGFTAIEAKNKAAAEAAAKAQAAKSVKKAATPGKKPAASPAVFRKTKPKATPVKSPKATPKKAAVEPLSPRSRNTPRRASAAKKIKYAESESDDFEDDSEFEAETAVEESEDEFSGIDSESDEAETKRKKAAKARAAKAKKRTKATSDDEDEEPGDKDHWGFDTAEVQADWTEATSPPLEMFHWRRVIVDEFTYLKPSDRCVVLGLKSEARWCLSGTPPVGAFGEIKETAALLGTNLGSDEAPRFSKQEITKAETFQFFKEKPTQHWHETRHKVAQGFLDRFVRQNIAEIDEIKSEEIPMDIQLRPAERAIYLELDHYLQAMDMKAKKKKRGATEGDRDKRLALVLQGSATAEEALIKRCAKFELDDDTGKALRTCQDIIEVREKQLEACKSDLDMMIVQARWMMHRLEDLASKKGLPFYDEWYLEEDQPFLRWLNQIETEGVGDAEATEMMREIVAGATEARARAAKETEFKTITMPEIGSVCRIKVSKKPFTGGFADQVFKMHKDKWIEVTMVGSDGQHQQKMTCEMAGFEHHFNVDIKKLIREDYVLLRSAKPAPLGEKVAAALKGKKGKKETPAATPVATPVASPRKGSAAVARSAAPTPASVAKKTGVTPSDGEKKKETAELRAPRWGIREHVSDPQNSLRKLTEELVGRVRSLRFFRSVRDLQQMVSTDDVPCLVCSAESGAPAKGGKRKGGGDICKPKAESGLLSTCGHIGCLDCLRRNAANTECGVPGCECPTRFSSVIHAQSLGTERVTKRGAAAVKSPVKKAKKSANVVEEGPSLEELECGVHGTKMAHLVQRIKDTPADERILVFVQFPDLMKQIADVLQEANIKTLKLKGSVHQQTGALDEFQKEDLRKGDARVLLLLSRDESASGANLTTANHAIFVHPLLTTTQYEYEASETQAIGRIRRYGQTKMVKIWRMIVRDSIDAEIIEQRANANAEK</sequence>
<evidence type="ECO:0000256" key="4">
    <source>
        <dbReference type="ARBA" id="ARBA00022801"/>
    </source>
</evidence>
<dbReference type="OMA" id="SMIPYIT"/>
<evidence type="ECO:0000256" key="2">
    <source>
        <dbReference type="ARBA" id="ARBA00022679"/>
    </source>
</evidence>
<dbReference type="Gene3D" id="3.40.50.300">
    <property type="entry name" value="P-loop containing nucleotide triphosphate hydrolases"/>
    <property type="match status" value="1"/>
</dbReference>
<dbReference type="OrthoDB" id="423221at2759"/>
<dbReference type="GO" id="GO:0008094">
    <property type="term" value="F:ATP-dependent activity, acting on DNA"/>
    <property type="evidence" value="ECO:0007669"/>
    <property type="project" value="TreeGrafter"/>
</dbReference>
<dbReference type="GO" id="GO:0008168">
    <property type="term" value="F:methyltransferase activity"/>
    <property type="evidence" value="ECO:0007669"/>
    <property type="project" value="UniProtKB-KW"/>
</dbReference>
<dbReference type="InterPro" id="IPR038718">
    <property type="entry name" value="SNF2-like_sf"/>
</dbReference>
<feature type="compositionally biased region" description="Basic residues" evidence="6">
    <location>
        <begin position="1743"/>
        <end position="1754"/>
    </location>
</feature>
<dbReference type="GO" id="GO:0016787">
    <property type="term" value="F:hydrolase activity"/>
    <property type="evidence" value="ECO:0007669"/>
    <property type="project" value="UniProtKB-KW"/>
</dbReference>
<feature type="compositionally biased region" description="Low complexity" evidence="6">
    <location>
        <begin position="1694"/>
        <end position="1710"/>
    </location>
</feature>
<keyword evidence="1" id="KW-0489">Methyltransferase</keyword>
<feature type="compositionally biased region" description="Polar residues" evidence="6">
    <location>
        <begin position="22"/>
        <end position="41"/>
    </location>
</feature>
<evidence type="ECO:0000256" key="1">
    <source>
        <dbReference type="ARBA" id="ARBA00022603"/>
    </source>
</evidence>
<evidence type="ECO:0000313" key="9">
    <source>
        <dbReference type="Proteomes" id="UP000002009"/>
    </source>
</evidence>
<dbReference type="SMART" id="SM00487">
    <property type="entry name" value="DEXDc"/>
    <property type="match status" value="1"/>
</dbReference>
<feature type="region of interest" description="Disordered" evidence="6">
    <location>
        <begin position="1694"/>
        <end position="1831"/>
    </location>
</feature>
<dbReference type="STRING" id="296587.C1EIL3"/>
<dbReference type="InterPro" id="IPR050628">
    <property type="entry name" value="SNF2_RAD54_helicase_TF"/>
</dbReference>
<reference evidence="8 9" key="1">
    <citation type="journal article" date="2009" name="Science">
        <title>Green evolution and dynamic adaptations revealed by genomes of the marine picoeukaryotes Micromonas.</title>
        <authorList>
            <person name="Worden A.Z."/>
            <person name="Lee J.H."/>
            <person name="Mock T."/>
            <person name="Rouze P."/>
            <person name="Simmons M.P."/>
            <person name="Aerts A.L."/>
            <person name="Allen A.E."/>
            <person name="Cuvelier M.L."/>
            <person name="Derelle E."/>
            <person name="Everett M.V."/>
            <person name="Foulon E."/>
            <person name="Grimwood J."/>
            <person name="Gundlach H."/>
            <person name="Henrissat B."/>
            <person name="Napoli C."/>
            <person name="McDonald S.M."/>
            <person name="Parker M.S."/>
            <person name="Rombauts S."/>
            <person name="Salamov A."/>
            <person name="Von Dassow P."/>
            <person name="Badger J.H."/>
            <person name="Coutinho P.M."/>
            <person name="Demir E."/>
            <person name="Dubchak I."/>
            <person name="Gentemann C."/>
            <person name="Eikrem W."/>
            <person name="Gready J.E."/>
            <person name="John U."/>
            <person name="Lanier W."/>
            <person name="Lindquist E.A."/>
            <person name="Lucas S."/>
            <person name="Mayer K.F."/>
            <person name="Moreau H."/>
            <person name="Not F."/>
            <person name="Otillar R."/>
            <person name="Panaud O."/>
            <person name="Pangilinan J."/>
            <person name="Paulsen I."/>
            <person name="Piegu B."/>
            <person name="Poliakov A."/>
            <person name="Robbens S."/>
            <person name="Schmutz J."/>
            <person name="Toulza E."/>
            <person name="Wyss T."/>
            <person name="Zelensky A."/>
            <person name="Zhou K."/>
            <person name="Armbrust E.V."/>
            <person name="Bhattacharya D."/>
            <person name="Goodenough U.W."/>
            <person name="Van de Peer Y."/>
            <person name="Grigoriev I.V."/>
        </authorList>
    </citation>
    <scope>NUCLEOTIDE SEQUENCE [LARGE SCALE GENOMIC DNA]</scope>
    <source>
        <strain evidence="9">RCC299 / NOUM17</strain>
    </source>
</reference>
<dbReference type="InterPro" id="IPR049730">
    <property type="entry name" value="SNF2/RAD54-like_C"/>
</dbReference>
<dbReference type="PANTHER" id="PTHR45626:SF26">
    <property type="entry name" value="FAMILY HELICASE, PUTATIVE (AFU_ORTHOLOGUE AFUA_2G09120)-RELATED"/>
    <property type="match status" value="1"/>
</dbReference>
<dbReference type="GO" id="GO:0005634">
    <property type="term" value="C:nucleus"/>
    <property type="evidence" value="ECO:0007669"/>
    <property type="project" value="TreeGrafter"/>
</dbReference>
<feature type="compositionally biased region" description="Basic and acidic residues" evidence="6">
    <location>
        <begin position="2286"/>
        <end position="2296"/>
    </location>
</feature>
<feature type="compositionally biased region" description="Basic and acidic residues" evidence="6">
    <location>
        <begin position="157"/>
        <end position="175"/>
    </location>
</feature>
<dbReference type="eggNOG" id="KOG1001">
    <property type="taxonomic scope" value="Eukaryota"/>
</dbReference>
<dbReference type="Proteomes" id="UP000002009">
    <property type="component" value="Chromosome 15"/>
</dbReference>
<feature type="compositionally biased region" description="Polar residues" evidence="6">
    <location>
        <begin position="225"/>
        <end position="234"/>
    </location>
</feature>
<evidence type="ECO:0000256" key="3">
    <source>
        <dbReference type="ARBA" id="ARBA00022741"/>
    </source>
</evidence>
<dbReference type="Pfam" id="PF00176">
    <property type="entry name" value="SNF2-rel_dom"/>
    <property type="match status" value="1"/>
</dbReference>
<dbReference type="KEGG" id="mis:MICPUN_64620"/>
<dbReference type="Gene3D" id="3.40.50.10810">
    <property type="entry name" value="Tandem AAA-ATPase domain"/>
    <property type="match status" value="1"/>
</dbReference>
<feature type="compositionally biased region" description="Basic residues" evidence="6">
    <location>
        <begin position="1796"/>
        <end position="1813"/>
    </location>
</feature>
<dbReference type="RefSeq" id="XP_002506441.1">
    <property type="nucleotide sequence ID" value="XM_002506395.1"/>
</dbReference>
<dbReference type="CDD" id="cd18793">
    <property type="entry name" value="SF2_C_SNF"/>
    <property type="match status" value="1"/>
</dbReference>
<dbReference type="InParanoid" id="C1EIL3"/>
<keyword evidence="5" id="KW-0067">ATP-binding</keyword>
<dbReference type="SUPFAM" id="SSF53335">
    <property type="entry name" value="S-adenosyl-L-methionine-dependent methyltransferases"/>
    <property type="match status" value="1"/>
</dbReference>
<dbReference type="InterPro" id="IPR001650">
    <property type="entry name" value="Helicase_C-like"/>
</dbReference>
<evidence type="ECO:0000259" key="7">
    <source>
        <dbReference type="PROSITE" id="PS51194"/>
    </source>
</evidence>
<dbReference type="PANTHER" id="PTHR45626">
    <property type="entry name" value="TRANSCRIPTION TERMINATION FACTOR 2-RELATED"/>
    <property type="match status" value="1"/>
</dbReference>
<accession>C1EIL3</accession>
<feature type="region of interest" description="Disordered" evidence="6">
    <location>
        <begin position="1"/>
        <end position="234"/>
    </location>
</feature>
<feature type="region of interest" description="Disordered" evidence="6">
    <location>
        <begin position="1395"/>
        <end position="1418"/>
    </location>
</feature>
<feature type="domain" description="Helicase C-terminal" evidence="7">
    <location>
        <begin position="2468"/>
        <end position="2616"/>
    </location>
</feature>
<keyword evidence="4" id="KW-0378">Hydrolase</keyword>
<dbReference type="InterPro" id="IPR029063">
    <property type="entry name" value="SAM-dependent_MTases_sf"/>
</dbReference>
<dbReference type="InterPro" id="IPR001525">
    <property type="entry name" value="C5_MeTfrase"/>
</dbReference>
<evidence type="ECO:0000256" key="5">
    <source>
        <dbReference type="ARBA" id="ARBA00022840"/>
    </source>
</evidence>
<feature type="compositionally biased region" description="Polar residues" evidence="6">
    <location>
        <begin position="104"/>
        <end position="113"/>
    </location>
</feature>
<feature type="compositionally biased region" description="Acidic residues" evidence="6">
    <location>
        <begin position="1759"/>
        <end position="1792"/>
    </location>
</feature>
<dbReference type="PROSITE" id="PS51194">
    <property type="entry name" value="HELICASE_CTER"/>
    <property type="match status" value="1"/>
</dbReference>